<organism evidence="1 2">
    <name type="scientific">Borreliella spielmanii A14S</name>
    <dbReference type="NCBI Taxonomy" id="498742"/>
    <lineage>
        <taxon>Bacteria</taxon>
        <taxon>Pseudomonadati</taxon>
        <taxon>Spirochaetota</taxon>
        <taxon>Spirochaetia</taxon>
        <taxon>Spirochaetales</taxon>
        <taxon>Borreliaceae</taxon>
        <taxon>Borreliella</taxon>
    </lineage>
</organism>
<dbReference type="AlphaFoldDB" id="C0RBW5"/>
<geneLocation type="plasmid" evidence="1 2">
    <name>A14S_cp26</name>
</geneLocation>
<accession>C0RBW5</accession>
<keyword evidence="1" id="KW-0614">Plasmid</keyword>
<protein>
    <submittedName>
        <fullName evidence="1">Uncharacterized protein</fullName>
    </submittedName>
</protein>
<evidence type="ECO:0000313" key="2">
    <source>
        <dbReference type="Proteomes" id="UP000003481"/>
    </source>
</evidence>
<gene>
    <name evidence="1" type="ORF">BSPA14S_B0015</name>
</gene>
<name>C0RBW5_9SPIR</name>
<reference evidence="1 2" key="1">
    <citation type="journal article" date="2012" name="J. Bacteriol.">
        <title>Whole-Genome Sequences of Borrelia bissettii, Borrelia valaisiana, and Borrelia spielmanii.</title>
        <authorList>
            <person name="Schutzer S.E."/>
            <person name="Fraser-Liggett C.M."/>
            <person name="Qiu W.G."/>
            <person name="Kraiczy P."/>
            <person name="Mongodin E.F."/>
            <person name="Dunn J.J."/>
            <person name="Luft B.J."/>
            <person name="Casjens S.R."/>
        </authorList>
    </citation>
    <scope>NUCLEOTIDE SEQUENCE [LARGE SCALE GENOMIC DNA]</scope>
    <source>
        <strain evidence="1 2">A14S</strain>
        <plasmid evidence="1 2">A14S_cp26</plasmid>
    </source>
</reference>
<evidence type="ECO:0000313" key="1">
    <source>
        <dbReference type="EMBL" id="ACN53255.1"/>
    </source>
</evidence>
<proteinExistence type="predicted"/>
<dbReference type="Proteomes" id="UP000003481">
    <property type="component" value="Plasmid A14S_cp26"/>
</dbReference>
<dbReference type="EMBL" id="CP001467">
    <property type="protein sequence ID" value="ACN53255.1"/>
    <property type="molecule type" value="Genomic_DNA"/>
</dbReference>
<dbReference type="HOGENOM" id="CLU_3325275_0_0_12"/>
<sequence length="38" mass="4383">MFLKLCSIVLISFVSILNANKADKNLKVDFKTYEHLIL</sequence>